<dbReference type="Proteomes" id="UP000467700">
    <property type="component" value="Unassembled WGS sequence"/>
</dbReference>
<feature type="region of interest" description="Disordered" evidence="1">
    <location>
        <begin position="134"/>
        <end position="205"/>
    </location>
</feature>
<organism evidence="2 3">
    <name type="scientific">Cyclocybe aegerita</name>
    <name type="common">Black poplar mushroom</name>
    <name type="synonym">Agrocybe aegerita</name>
    <dbReference type="NCBI Taxonomy" id="1973307"/>
    <lineage>
        <taxon>Eukaryota</taxon>
        <taxon>Fungi</taxon>
        <taxon>Dikarya</taxon>
        <taxon>Basidiomycota</taxon>
        <taxon>Agaricomycotina</taxon>
        <taxon>Agaricomycetes</taxon>
        <taxon>Agaricomycetidae</taxon>
        <taxon>Agaricales</taxon>
        <taxon>Agaricineae</taxon>
        <taxon>Bolbitiaceae</taxon>
        <taxon>Cyclocybe</taxon>
    </lineage>
</organism>
<evidence type="ECO:0000313" key="3">
    <source>
        <dbReference type="Proteomes" id="UP000467700"/>
    </source>
</evidence>
<reference evidence="2 3" key="1">
    <citation type="submission" date="2020-01" db="EMBL/GenBank/DDBJ databases">
        <authorList>
            <person name="Gupta K D."/>
        </authorList>
    </citation>
    <scope>NUCLEOTIDE SEQUENCE [LARGE SCALE GENOMIC DNA]</scope>
</reference>
<protein>
    <submittedName>
        <fullName evidence="2">Uncharacterized protein</fullName>
    </submittedName>
</protein>
<dbReference type="AlphaFoldDB" id="A0A8S0W788"/>
<dbReference type="EMBL" id="CACVBS010000028">
    <property type="protein sequence ID" value="CAA7259866.1"/>
    <property type="molecule type" value="Genomic_DNA"/>
</dbReference>
<accession>A0A8S0W788</accession>
<dbReference type="PANTHER" id="PTHR40635">
    <property type="match status" value="1"/>
</dbReference>
<dbReference type="PANTHER" id="PTHR40635:SF1">
    <property type="match status" value="1"/>
</dbReference>
<feature type="compositionally biased region" description="Acidic residues" evidence="1">
    <location>
        <begin position="186"/>
        <end position="200"/>
    </location>
</feature>
<proteinExistence type="predicted"/>
<feature type="region of interest" description="Disordered" evidence="1">
    <location>
        <begin position="87"/>
        <end position="107"/>
    </location>
</feature>
<comment type="caution">
    <text evidence="2">The sequence shown here is derived from an EMBL/GenBank/DDBJ whole genome shotgun (WGS) entry which is preliminary data.</text>
</comment>
<dbReference type="OrthoDB" id="5374757at2759"/>
<feature type="region of interest" description="Disordered" evidence="1">
    <location>
        <begin position="263"/>
        <end position="308"/>
    </location>
</feature>
<name>A0A8S0W788_CYCAE</name>
<gene>
    <name evidence="2" type="ORF">AAE3_LOCUS2219</name>
</gene>
<sequence>MYFGNRGAFPVLDVASRSRARNILSPHFIAPSMSFSTRNSYYLRISKNTVLPIYVYLDERHVDWMSDAVLQHVLADLRPHVLPKHQAEADSLTGGGGSSSKKATATVDTHRGDSYQFCYFIRKTEPHSVVIKTRNFRAAPPQPKRPIRPQQTVSPSKSKKGKRKETATATSPSRTRSKKRKTADTVQEDDEDVNMDDPQDGDNITMQEEPSIELQIEEEEEKPKPILTLTYQGFNIYGHCLCVVVEPWPVVRHALATSSVVARKTPFDPPPRKAIASQAGSSSDKGKQPLFLPEDDDEPGPPGRTAGQHVNKAFLDQVFLGVIDISDDEDEEQGGMIEFSHVLHNAGDSRAGAINDDEDMDGSVLFGDADEFREL</sequence>
<evidence type="ECO:0000256" key="1">
    <source>
        <dbReference type="SAM" id="MobiDB-lite"/>
    </source>
</evidence>
<keyword evidence="3" id="KW-1185">Reference proteome</keyword>
<evidence type="ECO:0000313" key="2">
    <source>
        <dbReference type="EMBL" id="CAA7259866.1"/>
    </source>
</evidence>